<evidence type="ECO:0000259" key="6">
    <source>
        <dbReference type="Pfam" id="PF00496"/>
    </source>
</evidence>
<comment type="caution">
    <text evidence="7">The sequence shown here is derived from an EMBL/GenBank/DDBJ whole genome shotgun (WGS) entry which is preliminary data.</text>
</comment>
<evidence type="ECO:0000313" key="7">
    <source>
        <dbReference type="EMBL" id="GAA4166577.1"/>
    </source>
</evidence>
<evidence type="ECO:0000256" key="3">
    <source>
        <dbReference type="ARBA" id="ARBA00022448"/>
    </source>
</evidence>
<dbReference type="Gene3D" id="3.90.76.10">
    <property type="entry name" value="Dipeptide-binding Protein, Domain 1"/>
    <property type="match status" value="1"/>
</dbReference>
<dbReference type="Pfam" id="PF00496">
    <property type="entry name" value="SBP_bac_5"/>
    <property type="match status" value="1"/>
</dbReference>
<dbReference type="PROSITE" id="PS51257">
    <property type="entry name" value="PROKAR_LIPOPROTEIN"/>
    <property type="match status" value="1"/>
</dbReference>
<evidence type="ECO:0000256" key="1">
    <source>
        <dbReference type="ARBA" id="ARBA00004196"/>
    </source>
</evidence>
<dbReference type="InterPro" id="IPR039424">
    <property type="entry name" value="SBP_5"/>
</dbReference>
<dbReference type="Proteomes" id="UP001415169">
    <property type="component" value="Unassembled WGS sequence"/>
</dbReference>
<keyword evidence="8" id="KW-1185">Reference proteome</keyword>
<dbReference type="EMBL" id="BAABBV010000002">
    <property type="protein sequence ID" value="GAA4166577.1"/>
    <property type="molecule type" value="Genomic_DNA"/>
</dbReference>
<dbReference type="InterPro" id="IPR030678">
    <property type="entry name" value="Peptide/Ni-bd"/>
</dbReference>
<proteinExistence type="inferred from homology"/>
<reference evidence="7" key="1">
    <citation type="journal article" date="2014" name="Int. J. Syst. Evol. Microbiol.">
        <title>Complete genome of a new Firmicutes species belonging to the dominant human colonic microbiota ('Ruminococcus bicirculans') reveals two chromosomes and a selective capacity to utilize plant glucans.</title>
        <authorList>
            <consortium name="NISC Comparative Sequencing Program"/>
            <person name="Wegmann U."/>
            <person name="Louis P."/>
            <person name="Goesmann A."/>
            <person name="Henrissat B."/>
            <person name="Duncan S.H."/>
            <person name="Flint H.J."/>
        </authorList>
    </citation>
    <scope>NUCLEOTIDE SEQUENCE</scope>
    <source>
        <strain evidence="7">JCM 17590</strain>
    </source>
</reference>
<sequence length="535" mass="56422">MHQFRRVAAVAVVGTAAALVLAACGSGGSSNNSSSGAGKNLVVDTTYDLVTLDPGRDFEFTGNLIDAQLYETALTYKGDDLSKPVPEITTYSISDDDKVVTLKLNGKHTFSDGKAVTADDIVFSYQRLLGLAGNPSFLLQDPAGKNIEIAKTDDNTVTLTSSVANPALPFILPNPSLGIVEKSVVTANGGTTDEKDSAQSYLDAHSAGSGPYEISSSDIKSRVVLTANPHYAGDKPVYTKVVVQNATGATQKVNLQSGAAQFATDVSPQDAKSLESAGKIKTTSGASLYTLYAWFNQMPQFGGPVANEDFLNAVRHGIDYDKILKLVGPGSVQPGGVVPQGVFGSLKSDPSNSYDPATAKSDLEKSGYKGQAIKLLVDSEATAGNASFLTIAQTIQAQLKEIGINLQLEPQPGATALATFRSHTFQAGFAEWGADFPDASDYVAFGPDQNVGLRAGWATGKGIDSAETLKPLFDKALTTTDNSAREKAWQDVQTEMNKVGPFIPILQPGALESYSPSVKGVVYNPLWNVKFSDLK</sequence>
<feature type="chain" id="PRO_5045195744" evidence="5">
    <location>
        <begin position="23"/>
        <end position="535"/>
    </location>
</feature>
<name>A0ABP7ZNW6_9MICO</name>
<protein>
    <submittedName>
        <fullName evidence="7">ABC transporter substrate-binding protein</fullName>
    </submittedName>
</protein>
<evidence type="ECO:0000256" key="2">
    <source>
        <dbReference type="ARBA" id="ARBA00005695"/>
    </source>
</evidence>
<dbReference type="PIRSF" id="PIRSF002741">
    <property type="entry name" value="MppA"/>
    <property type="match status" value="1"/>
</dbReference>
<dbReference type="PANTHER" id="PTHR30290:SF10">
    <property type="entry name" value="PERIPLASMIC OLIGOPEPTIDE-BINDING PROTEIN-RELATED"/>
    <property type="match status" value="1"/>
</dbReference>
<dbReference type="InterPro" id="IPR000914">
    <property type="entry name" value="SBP_5_dom"/>
</dbReference>
<comment type="subcellular location">
    <subcellularLocation>
        <location evidence="1">Cell envelope</location>
    </subcellularLocation>
</comment>
<accession>A0ABP7ZNW6</accession>
<dbReference type="Gene3D" id="3.40.190.10">
    <property type="entry name" value="Periplasmic binding protein-like II"/>
    <property type="match status" value="1"/>
</dbReference>
<feature type="signal peptide" evidence="5">
    <location>
        <begin position="1"/>
        <end position="22"/>
    </location>
</feature>
<evidence type="ECO:0000313" key="8">
    <source>
        <dbReference type="Proteomes" id="UP001415169"/>
    </source>
</evidence>
<evidence type="ECO:0000256" key="5">
    <source>
        <dbReference type="SAM" id="SignalP"/>
    </source>
</evidence>
<gene>
    <name evidence="7" type="ORF">GCM10022286_31430</name>
</gene>
<organism evidence="7 8">
    <name type="scientific">Gryllotalpicola daejeonensis</name>
    <dbReference type="NCBI Taxonomy" id="993087"/>
    <lineage>
        <taxon>Bacteria</taxon>
        <taxon>Bacillati</taxon>
        <taxon>Actinomycetota</taxon>
        <taxon>Actinomycetes</taxon>
        <taxon>Micrococcales</taxon>
        <taxon>Microbacteriaceae</taxon>
        <taxon>Gryllotalpicola</taxon>
    </lineage>
</organism>
<dbReference type="CDD" id="cd08512">
    <property type="entry name" value="PBP2_NikA_DppA_OppA_like_7"/>
    <property type="match status" value="1"/>
</dbReference>
<dbReference type="PANTHER" id="PTHR30290">
    <property type="entry name" value="PERIPLASMIC BINDING COMPONENT OF ABC TRANSPORTER"/>
    <property type="match status" value="1"/>
</dbReference>
<keyword evidence="4 5" id="KW-0732">Signal</keyword>
<reference evidence="7" key="2">
    <citation type="submission" date="2023-12" db="EMBL/GenBank/DDBJ databases">
        <authorList>
            <person name="Sun Q."/>
            <person name="Inoue M."/>
        </authorList>
    </citation>
    <scope>NUCLEOTIDE SEQUENCE</scope>
    <source>
        <strain evidence="7">JCM 17590</strain>
    </source>
</reference>
<dbReference type="RefSeq" id="WP_344792840.1">
    <property type="nucleotide sequence ID" value="NZ_BAABBV010000002.1"/>
</dbReference>
<feature type="domain" description="Solute-binding protein family 5" evidence="6">
    <location>
        <begin position="84"/>
        <end position="443"/>
    </location>
</feature>
<comment type="similarity">
    <text evidence="2">Belongs to the bacterial solute-binding protein 5 family.</text>
</comment>
<dbReference type="SUPFAM" id="SSF53850">
    <property type="entry name" value="Periplasmic binding protein-like II"/>
    <property type="match status" value="1"/>
</dbReference>
<keyword evidence="3" id="KW-0813">Transport</keyword>
<evidence type="ECO:0000256" key="4">
    <source>
        <dbReference type="ARBA" id="ARBA00022729"/>
    </source>
</evidence>
<dbReference type="Gene3D" id="3.10.105.10">
    <property type="entry name" value="Dipeptide-binding Protein, Domain 3"/>
    <property type="match status" value="1"/>
</dbReference>